<comment type="caution">
    <text evidence="3">The sequence shown here is derived from an EMBL/GenBank/DDBJ whole genome shotgun (WGS) entry which is preliminary data.</text>
</comment>
<evidence type="ECO:0000256" key="1">
    <source>
        <dbReference type="SAM" id="Coils"/>
    </source>
</evidence>
<dbReference type="EMBL" id="JARQZJ010000105">
    <property type="protein sequence ID" value="KAK9887188.1"/>
    <property type="molecule type" value="Genomic_DNA"/>
</dbReference>
<dbReference type="AlphaFoldDB" id="A0AAW1V1E9"/>
<dbReference type="PROSITE" id="PS50222">
    <property type="entry name" value="EF_HAND_2"/>
    <property type="match status" value="1"/>
</dbReference>
<dbReference type="Gene3D" id="1.10.238.10">
    <property type="entry name" value="EF-hand"/>
    <property type="match status" value="1"/>
</dbReference>
<dbReference type="InterPro" id="IPR011992">
    <property type="entry name" value="EF-hand-dom_pair"/>
</dbReference>
<accession>A0AAW1V1E9</accession>
<keyword evidence="1" id="KW-0175">Coiled coil</keyword>
<feature type="domain" description="EF-hand" evidence="2">
    <location>
        <begin position="43"/>
        <end position="78"/>
    </location>
</feature>
<reference evidence="3 4" key="1">
    <citation type="submission" date="2023-03" db="EMBL/GenBank/DDBJ databases">
        <title>Genome insight into feeding habits of ladybird beetles.</title>
        <authorList>
            <person name="Li H.-S."/>
            <person name="Huang Y.-H."/>
            <person name="Pang H."/>
        </authorList>
    </citation>
    <scope>NUCLEOTIDE SEQUENCE [LARGE SCALE GENOMIC DNA]</scope>
    <source>
        <strain evidence="3">SYSU_2023b</strain>
        <tissue evidence="3">Whole body</tissue>
    </source>
</reference>
<evidence type="ECO:0000259" key="2">
    <source>
        <dbReference type="PROSITE" id="PS50222"/>
    </source>
</evidence>
<proteinExistence type="predicted"/>
<name>A0AAW1V1E9_9CUCU</name>
<dbReference type="InterPro" id="IPR002048">
    <property type="entry name" value="EF_hand_dom"/>
</dbReference>
<organism evidence="3 4">
    <name type="scientific">Henosepilachna vigintioctopunctata</name>
    <dbReference type="NCBI Taxonomy" id="420089"/>
    <lineage>
        <taxon>Eukaryota</taxon>
        <taxon>Metazoa</taxon>
        <taxon>Ecdysozoa</taxon>
        <taxon>Arthropoda</taxon>
        <taxon>Hexapoda</taxon>
        <taxon>Insecta</taxon>
        <taxon>Pterygota</taxon>
        <taxon>Neoptera</taxon>
        <taxon>Endopterygota</taxon>
        <taxon>Coleoptera</taxon>
        <taxon>Polyphaga</taxon>
        <taxon>Cucujiformia</taxon>
        <taxon>Coccinelloidea</taxon>
        <taxon>Coccinellidae</taxon>
        <taxon>Epilachninae</taxon>
        <taxon>Epilachnini</taxon>
        <taxon>Henosepilachna</taxon>
    </lineage>
</organism>
<gene>
    <name evidence="3" type="ORF">WA026_020641</name>
</gene>
<feature type="coiled-coil region" evidence="1">
    <location>
        <begin position="28"/>
        <end position="58"/>
    </location>
</feature>
<evidence type="ECO:0000313" key="3">
    <source>
        <dbReference type="EMBL" id="KAK9887188.1"/>
    </source>
</evidence>
<keyword evidence="4" id="KW-1185">Reference proteome</keyword>
<evidence type="ECO:0000313" key="4">
    <source>
        <dbReference type="Proteomes" id="UP001431783"/>
    </source>
</evidence>
<sequence>MQKSSLSAKHLVHVFNLCDPDPKGYIKIQSLLRLAENYIAQKEKLQEIKKAIQQLDSTGKGSISFHDFSNGIGSMTHKQGSRPWSGESFYQLHASQKCS</sequence>
<dbReference type="GO" id="GO:0005509">
    <property type="term" value="F:calcium ion binding"/>
    <property type="evidence" value="ECO:0007669"/>
    <property type="project" value="InterPro"/>
</dbReference>
<protein>
    <recommendedName>
        <fullName evidence="2">EF-hand domain-containing protein</fullName>
    </recommendedName>
</protein>
<dbReference type="Pfam" id="PF13499">
    <property type="entry name" value="EF-hand_7"/>
    <property type="match status" value="1"/>
</dbReference>
<dbReference type="SUPFAM" id="SSF47473">
    <property type="entry name" value="EF-hand"/>
    <property type="match status" value="1"/>
</dbReference>
<dbReference type="Proteomes" id="UP001431783">
    <property type="component" value="Unassembled WGS sequence"/>
</dbReference>